<evidence type="ECO:0000256" key="1">
    <source>
        <dbReference type="ARBA" id="ARBA00008210"/>
    </source>
</evidence>
<evidence type="ECO:0000256" key="2">
    <source>
        <dbReference type="ARBA" id="ARBA00022690"/>
    </source>
</evidence>
<dbReference type="GO" id="GO:0009611">
    <property type="term" value="P:response to wounding"/>
    <property type="evidence" value="ECO:0007669"/>
    <property type="project" value="InterPro"/>
</dbReference>
<dbReference type="SMR" id="K7UH38"/>
<organism evidence="4">
    <name type="scientific">Zea mays</name>
    <name type="common">Maize</name>
    <dbReference type="NCBI Taxonomy" id="4577"/>
    <lineage>
        <taxon>Eukaryota</taxon>
        <taxon>Viridiplantae</taxon>
        <taxon>Streptophyta</taxon>
        <taxon>Embryophyta</taxon>
        <taxon>Tracheophyta</taxon>
        <taxon>Spermatophyta</taxon>
        <taxon>Magnoliopsida</taxon>
        <taxon>Liliopsida</taxon>
        <taxon>Poales</taxon>
        <taxon>Poaceae</taxon>
        <taxon>PACMAD clade</taxon>
        <taxon>Panicoideae</taxon>
        <taxon>Andropogonodae</taxon>
        <taxon>Andropogoneae</taxon>
        <taxon>Tripsacinae</taxon>
        <taxon>Zea</taxon>
    </lineage>
</organism>
<comment type="similarity">
    <text evidence="1">Belongs to the protease inhibitor I13 (potato type I serine protease inhibitor) family.</text>
</comment>
<proteinExistence type="inferred from homology"/>
<keyword evidence="3" id="KW-0722">Serine protease inhibitor</keyword>
<dbReference type="PaxDb" id="4577-AC193576.3_FGP003"/>
<keyword evidence="2" id="KW-0646">Protease inhibitor</keyword>
<dbReference type="InterPro" id="IPR000864">
    <property type="entry name" value="Prot_inh_pot1"/>
</dbReference>
<sequence length="102" mass="11015">MAVPGKTSWPELVGSEIEQAVDTICVERTDVNVICEIQDGQPASTEVSTTISPVTGEGPPVIVYITYVIDDQVLSGAIMSLEIGEQYLTDLWMVPNIGLETF</sequence>
<dbReference type="GO" id="GO:0004867">
    <property type="term" value="F:serine-type endopeptidase inhibitor activity"/>
    <property type="evidence" value="ECO:0007669"/>
    <property type="project" value="UniProtKB-KW"/>
</dbReference>
<name>K7UH38_MAIZE</name>
<dbReference type="Gene3D" id="3.30.10.10">
    <property type="entry name" value="Trypsin Inhibitor V, subunit A"/>
    <property type="match status" value="1"/>
</dbReference>
<dbReference type="InParanoid" id="K7UH38"/>
<evidence type="ECO:0000256" key="3">
    <source>
        <dbReference type="ARBA" id="ARBA00022900"/>
    </source>
</evidence>
<dbReference type="SUPFAM" id="SSF54654">
    <property type="entry name" value="CI-2 family of serine protease inhibitors"/>
    <property type="match status" value="1"/>
</dbReference>
<reference evidence="4" key="1">
    <citation type="submission" date="2015-12" db="EMBL/GenBank/DDBJ databases">
        <title>Update maize B73 reference genome by single molecule sequencing technologies.</title>
        <authorList>
            <consortium name="Maize Genome Sequencing Project"/>
            <person name="Ware D."/>
        </authorList>
    </citation>
    <scope>NUCLEOTIDE SEQUENCE</scope>
    <source>
        <tissue evidence="4">Seedling</tissue>
    </source>
</reference>
<gene>
    <name evidence="4" type="ORF">ZEAMMB73_Zm00001d024954</name>
</gene>
<dbReference type="InterPro" id="IPR036354">
    <property type="entry name" value="Prot_inh_pot1_sf"/>
</dbReference>
<protein>
    <submittedName>
        <fullName evidence="4">Uncharacterized protein</fullName>
    </submittedName>
</protein>
<dbReference type="AlphaFoldDB" id="K7UH38"/>
<dbReference type="Pfam" id="PF00280">
    <property type="entry name" value="potato_inhibit"/>
    <property type="match status" value="1"/>
</dbReference>
<accession>K7UH38</accession>
<dbReference type="EMBL" id="CM000786">
    <property type="protein sequence ID" value="AQK42478.1"/>
    <property type="molecule type" value="Genomic_DNA"/>
</dbReference>
<dbReference type="HOGENOM" id="CLU_2281525_0_0_1"/>
<evidence type="ECO:0000313" key="4">
    <source>
        <dbReference type="EMBL" id="AQK42478.1"/>
    </source>
</evidence>